<dbReference type="OrthoDB" id="564653at2"/>
<dbReference type="InterPro" id="IPR024096">
    <property type="entry name" value="NO_sig/Golgi_transp_ligand-bd"/>
</dbReference>
<feature type="region of interest" description="Disordered" evidence="1">
    <location>
        <begin position="1"/>
        <end position="23"/>
    </location>
</feature>
<dbReference type="SMART" id="SM00989">
    <property type="entry name" value="V4R"/>
    <property type="match status" value="1"/>
</dbReference>
<dbReference type="EMBL" id="PDEQ01000003">
    <property type="protein sequence ID" value="PEN13842.1"/>
    <property type="molecule type" value="Genomic_DNA"/>
</dbReference>
<name>A0A2A8CYR1_9BACT</name>
<dbReference type="Proteomes" id="UP000220102">
    <property type="component" value="Unassembled WGS sequence"/>
</dbReference>
<feature type="domain" description="4-vinyl reductase 4VR" evidence="2">
    <location>
        <begin position="127"/>
        <end position="189"/>
    </location>
</feature>
<reference evidence="3 4" key="1">
    <citation type="submission" date="2017-10" db="EMBL/GenBank/DDBJ databases">
        <title>Draft genome of Longibacter Salinarum.</title>
        <authorList>
            <person name="Goh K.M."/>
            <person name="Shamsir M.S."/>
            <person name="Lim S.W."/>
        </authorList>
    </citation>
    <scope>NUCLEOTIDE SEQUENCE [LARGE SCALE GENOMIC DNA]</scope>
    <source>
        <strain evidence="3 4">KCTC 52045</strain>
    </source>
</reference>
<dbReference type="AlphaFoldDB" id="A0A2A8CYR1"/>
<gene>
    <name evidence="3" type="ORF">CRI94_07205</name>
</gene>
<organism evidence="3 4">
    <name type="scientific">Longibacter salinarum</name>
    <dbReference type="NCBI Taxonomy" id="1850348"/>
    <lineage>
        <taxon>Bacteria</taxon>
        <taxon>Pseudomonadati</taxon>
        <taxon>Rhodothermota</taxon>
        <taxon>Rhodothermia</taxon>
        <taxon>Rhodothermales</taxon>
        <taxon>Salisaetaceae</taxon>
        <taxon>Longibacter</taxon>
    </lineage>
</organism>
<proteinExistence type="predicted"/>
<evidence type="ECO:0000313" key="3">
    <source>
        <dbReference type="EMBL" id="PEN13842.1"/>
    </source>
</evidence>
<dbReference type="InterPro" id="IPR004096">
    <property type="entry name" value="V4R"/>
</dbReference>
<dbReference type="RefSeq" id="WP_098075006.1">
    <property type="nucleotide sequence ID" value="NZ_PDEQ01000003.1"/>
</dbReference>
<dbReference type="Gene3D" id="3.30.1380.20">
    <property type="entry name" value="Trafficking protein particle complex subunit 3"/>
    <property type="match status" value="1"/>
</dbReference>
<evidence type="ECO:0000256" key="1">
    <source>
        <dbReference type="SAM" id="MobiDB-lite"/>
    </source>
</evidence>
<comment type="caution">
    <text evidence="3">The sequence shown here is derived from an EMBL/GenBank/DDBJ whole genome shotgun (WGS) entry which is preliminary data.</text>
</comment>
<keyword evidence="4" id="KW-1185">Reference proteome</keyword>
<accession>A0A2A8CYR1</accession>
<feature type="compositionally biased region" description="Polar residues" evidence="1">
    <location>
        <begin position="1"/>
        <end position="20"/>
    </location>
</feature>
<evidence type="ECO:0000313" key="4">
    <source>
        <dbReference type="Proteomes" id="UP000220102"/>
    </source>
</evidence>
<dbReference type="SUPFAM" id="SSF111126">
    <property type="entry name" value="Ligand-binding domain in the NO signalling and Golgi transport"/>
    <property type="match status" value="2"/>
</dbReference>
<evidence type="ECO:0000259" key="2">
    <source>
        <dbReference type="SMART" id="SM00989"/>
    </source>
</evidence>
<sequence length="439" mass="49270">MLSVDQPSSGNDSAPASTPTLPDGATNLVLAEERCHLLGPAGHTYVAHCNHYNCFLQKTLLSNKDLNMEDVLVDTAGMLFFLTFAQTFRSNQDWTEQQRLLFVEEFFKRRGYGNPKVTDAATQQTITATASHHSSGFKAKFGEQDSPQDFFLTGAIQGALMATYGCDVDVTQRQCLSMGDDRNSWAIRKHPNQSERIGEYLDEARQLRNGRQRLEHTPLPDDLPARPVTSVVRNMDLSGDEEEGLIAAFNVYLTFIPSLYYNICSTVLLNRLSEHSMSRDLGRRLLKEAGHVCGFYTLGNILQSSEYELLRKSHFGANPSEKDSMTTLFAVVNAFGWGAWTLDYLSEKEMRFTVYNSYEAYNHREFFGYADSPVCFLHTGGGEAIMNALRYGNILSYNRSIDSEYVNKVFERSDGFRAFENHCLAVDGPGNACTIQVTE</sequence>
<protein>
    <recommendedName>
        <fullName evidence="2">4-vinyl reductase 4VR domain-containing protein</fullName>
    </recommendedName>
</protein>